<accession>K2IZ24</accession>
<feature type="domain" description="TonB-dependent receptor-like beta-barrel" evidence="14">
    <location>
        <begin position="387"/>
        <end position="882"/>
    </location>
</feature>
<feature type="region of interest" description="Disordered" evidence="12">
    <location>
        <begin position="479"/>
        <end position="502"/>
    </location>
</feature>
<dbReference type="SUPFAM" id="SSF56935">
    <property type="entry name" value="Porins"/>
    <property type="match status" value="1"/>
</dbReference>
<dbReference type="InterPro" id="IPR012910">
    <property type="entry name" value="Plug_dom"/>
</dbReference>
<keyword evidence="2 9" id="KW-0813">Transport</keyword>
<keyword evidence="7 9" id="KW-0472">Membrane</keyword>
<evidence type="ECO:0000313" key="16">
    <source>
        <dbReference type="EMBL" id="EKE75721.1"/>
    </source>
</evidence>
<keyword evidence="3 9" id="KW-1134">Transmembrane beta strand</keyword>
<organism evidence="16 17">
    <name type="scientific">Gallaecimonas xiamenensis 3-C-1</name>
    <dbReference type="NCBI Taxonomy" id="745411"/>
    <lineage>
        <taxon>Bacteria</taxon>
        <taxon>Pseudomonadati</taxon>
        <taxon>Pseudomonadota</taxon>
        <taxon>Gammaproteobacteria</taxon>
        <taxon>Enterobacterales</taxon>
        <taxon>Gallaecimonadaceae</taxon>
        <taxon>Gallaecimonas</taxon>
    </lineage>
</organism>
<dbReference type="PROSITE" id="PS52016">
    <property type="entry name" value="TONB_DEPENDENT_REC_3"/>
    <property type="match status" value="1"/>
</dbReference>
<keyword evidence="16" id="KW-0675">Receptor</keyword>
<comment type="subcellular location">
    <subcellularLocation>
        <location evidence="1 9">Cell outer membrane</location>
        <topology evidence="1 9">Multi-pass membrane protein</topology>
    </subcellularLocation>
</comment>
<dbReference type="PANTHER" id="PTHR40980:SF3">
    <property type="entry name" value="TONB-DEPENDENT RECEPTOR-LIKE BETA-BARREL DOMAIN-CONTAINING PROTEIN"/>
    <property type="match status" value="1"/>
</dbReference>
<dbReference type="PATRIC" id="fig|745411.4.peg.1302"/>
<dbReference type="STRING" id="745411.B3C1_06563"/>
<evidence type="ECO:0000259" key="15">
    <source>
        <dbReference type="Pfam" id="PF07715"/>
    </source>
</evidence>
<dbReference type="CDD" id="cd01347">
    <property type="entry name" value="ligand_gated_channel"/>
    <property type="match status" value="1"/>
</dbReference>
<evidence type="ECO:0000256" key="11">
    <source>
        <dbReference type="RuleBase" id="RU003357"/>
    </source>
</evidence>
<comment type="similarity">
    <text evidence="9 11">Belongs to the TonB-dependent receptor family.</text>
</comment>
<evidence type="ECO:0000256" key="10">
    <source>
        <dbReference type="PROSITE-ProRule" id="PRU10144"/>
    </source>
</evidence>
<keyword evidence="6 11" id="KW-0798">TonB box</keyword>
<evidence type="ECO:0000256" key="9">
    <source>
        <dbReference type="PROSITE-ProRule" id="PRU01360"/>
    </source>
</evidence>
<evidence type="ECO:0000256" key="5">
    <source>
        <dbReference type="ARBA" id="ARBA00022729"/>
    </source>
</evidence>
<dbReference type="InterPro" id="IPR010917">
    <property type="entry name" value="TonB_rcpt_CS"/>
</dbReference>
<dbReference type="Proteomes" id="UP000006755">
    <property type="component" value="Unassembled WGS sequence"/>
</dbReference>
<evidence type="ECO:0000256" key="13">
    <source>
        <dbReference type="SAM" id="SignalP"/>
    </source>
</evidence>
<name>K2IZ24_9GAMM</name>
<dbReference type="InterPro" id="IPR039426">
    <property type="entry name" value="TonB-dep_rcpt-like"/>
</dbReference>
<feature type="signal peptide" evidence="13">
    <location>
        <begin position="1"/>
        <end position="29"/>
    </location>
</feature>
<dbReference type="PANTHER" id="PTHR40980">
    <property type="entry name" value="PLUG DOMAIN-CONTAINING PROTEIN"/>
    <property type="match status" value="1"/>
</dbReference>
<evidence type="ECO:0000256" key="6">
    <source>
        <dbReference type="ARBA" id="ARBA00023077"/>
    </source>
</evidence>
<keyword evidence="4 9" id="KW-0812">Transmembrane</keyword>
<dbReference type="InterPro" id="IPR036942">
    <property type="entry name" value="Beta-barrel_TonB_sf"/>
</dbReference>
<protein>
    <submittedName>
        <fullName evidence="16">TonB-dependent receptor</fullName>
    </submittedName>
</protein>
<keyword evidence="17" id="KW-1185">Reference proteome</keyword>
<evidence type="ECO:0000256" key="2">
    <source>
        <dbReference type="ARBA" id="ARBA00022448"/>
    </source>
</evidence>
<sequence>MENRKLSSCALAVKFALIVGGAVALPSWAADTTPATSTAPAAATETDDIERIEVTGIRASMKASVNTKRFSTAVVDAITSEDIGKFPDKNVADSLSRITGVSVTRDFGEGEKIAVRGTDPSQNRTLLNGAAVASADWFVLDNPSRAFNFTLLPSNLVSSLEVYKSPQADVQEGSLGGTVYLKTFKPLQLDANTLKLSFEEQYSDNSEEWDPQISGLYSWKNEDETFGFLVALTKQDRTLVREGKEALGFVAADNGTPNDQSDDYWYPRVIGDAHFSQERERKTGFASIQWRPADAWDLTLNVLDTKLDANNTNHNLYTFLNENFDPASATFSGNNVIAGTAYDATSQLYVIDRVSYSDSKSYDFDGSYSADSFKVTMRAGHTEAEGGTSRDRHYQFSRVMDHVDFAGLNHTDYVDATNTESRDMLLARPFDWMQEGARVMEDEENYGGLDFEFPVSTGVFTDIKTGVYYRDHDKSQRQSGTRFHWTADSQHNDPANGPYGDLKPGEGSWGADVLGWDGSGYTLADFVGGGSTAYYPLLDLGKGAAIAYPNAAYASPTATFLFLADTWQVNEKIYAAYAKGDFQGDGFRGDIGLRFVKTEVESTGYKWNGDATAAAISLLPDYQLLALAVDPNGNWDVHQETAKHDYEDILPNLNLIFDLSDDTLLRFTAARVMSRPDYKDIANHESTNIPTGNAALGNPYLDPIRANQYDIAYEWYFDDTGMLAATFFYKDIEGLVKYEVSEVQAYDEQAGEYVTLNRTKPVNGAGSEVKGLELTYQQEFGNFGLMANYTYTDADSNEERDAFNNPGSGLTLGASKHMANLTGYYENDWLSARLAYNYRTEYYDGISEYGAEVYTDDYAQLDGRIGVKVMENLELTAEAINITDEEIEQYHIDKSAPSKLYSNGRRFYVGLNYSF</sequence>
<evidence type="ECO:0000259" key="14">
    <source>
        <dbReference type="Pfam" id="PF00593"/>
    </source>
</evidence>
<dbReference type="Gene3D" id="2.40.170.20">
    <property type="entry name" value="TonB-dependent receptor, beta-barrel domain"/>
    <property type="match status" value="1"/>
</dbReference>
<dbReference type="InterPro" id="IPR010104">
    <property type="entry name" value="TonB_rcpt_bac"/>
</dbReference>
<dbReference type="GO" id="GO:0009279">
    <property type="term" value="C:cell outer membrane"/>
    <property type="evidence" value="ECO:0007669"/>
    <property type="project" value="UniProtKB-SubCell"/>
</dbReference>
<reference evidence="16 17" key="1">
    <citation type="journal article" date="2012" name="J. Bacteriol.">
        <title>Genome Sequence of Gallaecimonas xiamenensis Type Strain 3-C-1.</title>
        <authorList>
            <person name="Lai Q."/>
            <person name="Wang L."/>
            <person name="Wang W."/>
            <person name="Shao Z."/>
        </authorList>
    </citation>
    <scope>NUCLEOTIDE SEQUENCE [LARGE SCALE GENOMIC DNA]</scope>
    <source>
        <strain evidence="16 17">3-C-1</strain>
    </source>
</reference>
<gene>
    <name evidence="16" type="ORF">B3C1_06563</name>
</gene>
<evidence type="ECO:0000256" key="7">
    <source>
        <dbReference type="ARBA" id="ARBA00023136"/>
    </source>
</evidence>
<dbReference type="Gene3D" id="2.170.130.10">
    <property type="entry name" value="TonB-dependent receptor, plug domain"/>
    <property type="match status" value="1"/>
</dbReference>
<evidence type="ECO:0000256" key="12">
    <source>
        <dbReference type="SAM" id="MobiDB-lite"/>
    </source>
</evidence>
<evidence type="ECO:0000256" key="3">
    <source>
        <dbReference type="ARBA" id="ARBA00022452"/>
    </source>
</evidence>
<dbReference type="OrthoDB" id="99276at2"/>
<dbReference type="RefSeq" id="WP_008483724.1">
    <property type="nucleotide sequence ID" value="NZ_AMRI01000007.1"/>
</dbReference>
<dbReference type="Pfam" id="PF00593">
    <property type="entry name" value="TonB_dep_Rec_b-barrel"/>
    <property type="match status" value="1"/>
</dbReference>
<keyword evidence="8 9" id="KW-0998">Cell outer membrane</keyword>
<evidence type="ECO:0000256" key="1">
    <source>
        <dbReference type="ARBA" id="ARBA00004571"/>
    </source>
</evidence>
<dbReference type="EMBL" id="AMRI01000007">
    <property type="protein sequence ID" value="EKE75721.1"/>
    <property type="molecule type" value="Genomic_DNA"/>
</dbReference>
<dbReference type="NCBIfam" id="TIGR01782">
    <property type="entry name" value="TonB-Xanth-Caul"/>
    <property type="match status" value="1"/>
</dbReference>
<feature type="chain" id="PRO_5003858959" evidence="13">
    <location>
        <begin position="30"/>
        <end position="915"/>
    </location>
</feature>
<feature type="domain" description="TonB-dependent receptor plug" evidence="15">
    <location>
        <begin position="68"/>
        <end position="178"/>
    </location>
</feature>
<dbReference type="PROSITE" id="PS01156">
    <property type="entry name" value="TONB_DEPENDENT_REC_2"/>
    <property type="match status" value="1"/>
</dbReference>
<evidence type="ECO:0000256" key="4">
    <source>
        <dbReference type="ARBA" id="ARBA00022692"/>
    </source>
</evidence>
<dbReference type="eggNOG" id="COG4771">
    <property type="taxonomic scope" value="Bacteria"/>
</dbReference>
<feature type="compositionally biased region" description="Polar residues" evidence="12">
    <location>
        <begin position="479"/>
        <end position="493"/>
    </location>
</feature>
<dbReference type="InterPro" id="IPR037066">
    <property type="entry name" value="Plug_dom_sf"/>
</dbReference>
<keyword evidence="5 13" id="KW-0732">Signal</keyword>
<dbReference type="eggNOG" id="COG1629">
    <property type="taxonomic scope" value="Bacteria"/>
</dbReference>
<comment type="caution">
    <text evidence="16">The sequence shown here is derived from an EMBL/GenBank/DDBJ whole genome shotgun (WGS) entry which is preliminary data.</text>
</comment>
<evidence type="ECO:0000256" key="8">
    <source>
        <dbReference type="ARBA" id="ARBA00023237"/>
    </source>
</evidence>
<dbReference type="Pfam" id="PF07715">
    <property type="entry name" value="Plug"/>
    <property type="match status" value="1"/>
</dbReference>
<evidence type="ECO:0000313" key="17">
    <source>
        <dbReference type="Proteomes" id="UP000006755"/>
    </source>
</evidence>
<dbReference type="InterPro" id="IPR000531">
    <property type="entry name" value="Beta-barrel_TonB"/>
</dbReference>
<proteinExistence type="inferred from homology"/>
<feature type="short sequence motif" description="TonB C-terminal box" evidence="10">
    <location>
        <begin position="898"/>
        <end position="915"/>
    </location>
</feature>
<dbReference type="AlphaFoldDB" id="K2IZ24"/>